<dbReference type="GO" id="GO:0016740">
    <property type="term" value="F:transferase activity"/>
    <property type="evidence" value="ECO:0007669"/>
    <property type="project" value="UniProtKB-KW"/>
</dbReference>
<dbReference type="OrthoDB" id="3262926at2759"/>
<keyword evidence="2" id="KW-0808">Transferase</keyword>
<dbReference type="OMA" id="FKLWGPY"/>
<dbReference type="Proteomes" id="UP000007963">
    <property type="component" value="Unassembled WGS sequence"/>
</dbReference>
<accession>Q0CIS3</accession>
<evidence type="ECO:0000256" key="1">
    <source>
        <dbReference type="ARBA" id="ARBA00008861"/>
    </source>
</evidence>
<dbReference type="InterPro" id="IPR013024">
    <property type="entry name" value="GGCT-like"/>
</dbReference>
<dbReference type="CDD" id="cd06661">
    <property type="entry name" value="GGCT_like"/>
    <property type="match status" value="1"/>
</dbReference>
<organism evidence="5 6">
    <name type="scientific">Aspergillus terreus (strain NIH 2624 / FGSC A1156)</name>
    <dbReference type="NCBI Taxonomy" id="341663"/>
    <lineage>
        <taxon>Eukaryota</taxon>
        <taxon>Fungi</taxon>
        <taxon>Dikarya</taxon>
        <taxon>Ascomycota</taxon>
        <taxon>Pezizomycotina</taxon>
        <taxon>Eurotiomycetes</taxon>
        <taxon>Eurotiomycetidae</taxon>
        <taxon>Eurotiales</taxon>
        <taxon>Aspergillaceae</taxon>
        <taxon>Aspergillus</taxon>
        <taxon>Aspergillus subgen. Circumdati</taxon>
    </lineage>
</organism>
<comment type="similarity">
    <text evidence="1">Belongs to the gamma-glutamylcyclotransferase family.</text>
</comment>
<dbReference type="InterPro" id="IPR045038">
    <property type="entry name" value="AIG2-like"/>
</dbReference>
<feature type="domain" description="Gamma-glutamylcyclotransferase AIG2-like" evidence="4">
    <location>
        <begin position="11"/>
        <end position="88"/>
    </location>
</feature>
<evidence type="ECO:0000313" key="6">
    <source>
        <dbReference type="Proteomes" id="UP000007963"/>
    </source>
</evidence>
<gene>
    <name evidence="5" type="ORF">ATEG_06411</name>
</gene>
<dbReference type="RefSeq" id="XP_001215589.1">
    <property type="nucleotide sequence ID" value="XM_001215589.1"/>
</dbReference>
<name>Q0CIS3_ASPTN</name>
<dbReference type="GeneID" id="4321896"/>
<dbReference type="PANTHER" id="PTHR31544">
    <property type="entry name" value="AIG2-LIKE PROTEIN D"/>
    <property type="match status" value="1"/>
</dbReference>
<sequence length="118" mass="13674">MLRDILELDSEPELRPAYLIGYECKLWGQYPALLDAPGLEVKGAVYNVRTVEEGERLAEYETNHYRAESCHIRYTDGEEPAEDYGYTFKFVGDRRDLSEGVFDLELWLRRMGKASSDD</sequence>
<proteinExistence type="inferred from homology"/>
<evidence type="ECO:0000256" key="2">
    <source>
        <dbReference type="ARBA" id="ARBA00022679"/>
    </source>
</evidence>
<dbReference type="Gene3D" id="3.10.490.10">
    <property type="entry name" value="Gamma-glutamyl cyclotransferase-like"/>
    <property type="match status" value="1"/>
</dbReference>
<dbReference type="EMBL" id="CH476602">
    <property type="protein sequence ID" value="EAU32955.1"/>
    <property type="molecule type" value="Genomic_DNA"/>
</dbReference>
<dbReference type="STRING" id="341663.Q0CIS3"/>
<dbReference type="SUPFAM" id="SSF110857">
    <property type="entry name" value="Gamma-glutamyl cyclotransferase-like"/>
    <property type="match status" value="1"/>
</dbReference>
<evidence type="ECO:0000256" key="3">
    <source>
        <dbReference type="ARBA" id="ARBA00030602"/>
    </source>
</evidence>
<dbReference type="AlphaFoldDB" id="Q0CIS3"/>
<dbReference type="Pfam" id="PF06094">
    <property type="entry name" value="GGACT"/>
    <property type="match status" value="1"/>
</dbReference>
<dbReference type="VEuPathDB" id="FungiDB:ATEG_06411"/>
<dbReference type="InterPro" id="IPR036568">
    <property type="entry name" value="GGCT-like_sf"/>
</dbReference>
<evidence type="ECO:0000259" key="4">
    <source>
        <dbReference type="Pfam" id="PF06094"/>
    </source>
</evidence>
<dbReference type="InterPro" id="IPR009288">
    <property type="entry name" value="AIG2-like_dom"/>
</dbReference>
<dbReference type="PANTHER" id="PTHR31544:SF4">
    <property type="entry name" value="GAMMA-GLUTAMYLCYCLOTRANSFERASE-RELATED"/>
    <property type="match status" value="1"/>
</dbReference>
<dbReference type="HOGENOM" id="CLU_092543_3_0_1"/>
<protein>
    <recommendedName>
        <fullName evidence="3">Putative gamma-glutamylcyclotransferase</fullName>
    </recommendedName>
</protein>
<dbReference type="eggNOG" id="ENOG502S2U6">
    <property type="taxonomic scope" value="Eukaryota"/>
</dbReference>
<evidence type="ECO:0000313" key="5">
    <source>
        <dbReference type="EMBL" id="EAU32955.1"/>
    </source>
</evidence>
<reference evidence="6" key="1">
    <citation type="submission" date="2005-09" db="EMBL/GenBank/DDBJ databases">
        <title>Annotation of the Aspergillus terreus NIH2624 genome.</title>
        <authorList>
            <person name="Birren B.W."/>
            <person name="Lander E.S."/>
            <person name="Galagan J.E."/>
            <person name="Nusbaum C."/>
            <person name="Devon K."/>
            <person name="Henn M."/>
            <person name="Ma L.-J."/>
            <person name="Jaffe D.B."/>
            <person name="Butler J."/>
            <person name="Alvarez P."/>
            <person name="Gnerre S."/>
            <person name="Grabherr M."/>
            <person name="Kleber M."/>
            <person name="Mauceli E.W."/>
            <person name="Brockman W."/>
            <person name="Rounsley S."/>
            <person name="Young S.K."/>
            <person name="LaButti K."/>
            <person name="Pushparaj V."/>
            <person name="DeCaprio D."/>
            <person name="Crawford M."/>
            <person name="Koehrsen M."/>
            <person name="Engels R."/>
            <person name="Montgomery P."/>
            <person name="Pearson M."/>
            <person name="Howarth C."/>
            <person name="Larson L."/>
            <person name="Luoma S."/>
            <person name="White J."/>
            <person name="Alvarado L."/>
            <person name="Kodira C.D."/>
            <person name="Zeng Q."/>
            <person name="Oleary S."/>
            <person name="Yandava C."/>
            <person name="Denning D.W."/>
            <person name="Nierman W.C."/>
            <person name="Milne T."/>
            <person name="Madden K."/>
        </authorList>
    </citation>
    <scope>NUCLEOTIDE SEQUENCE [LARGE SCALE GENOMIC DNA]</scope>
    <source>
        <strain evidence="6">NIH 2624 / FGSC A1156</strain>
    </source>
</reference>